<dbReference type="SUPFAM" id="SSF56112">
    <property type="entry name" value="Protein kinase-like (PK-like)"/>
    <property type="match status" value="1"/>
</dbReference>
<dbReference type="Pfam" id="PF07714">
    <property type="entry name" value="PK_Tyr_Ser-Thr"/>
    <property type="match status" value="1"/>
</dbReference>
<dbReference type="EMBL" id="QKWP01000299">
    <property type="protein sequence ID" value="RIB22643.1"/>
    <property type="molecule type" value="Genomic_DNA"/>
</dbReference>
<reference evidence="3 4" key="1">
    <citation type="submission" date="2018-06" db="EMBL/GenBank/DDBJ databases">
        <title>Comparative genomics reveals the genomic features of Rhizophagus irregularis, R. cerebriforme, R. diaphanum and Gigaspora rosea, and their symbiotic lifestyle signature.</title>
        <authorList>
            <person name="Morin E."/>
            <person name="San Clemente H."/>
            <person name="Chen E.C.H."/>
            <person name="De La Providencia I."/>
            <person name="Hainaut M."/>
            <person name="Kuo A."/>
            <person name="Kohler A."/>
            <person name="Murat C."/>
            <person name="Tang N."/>
            <person name="Roy S."/>
            <person name="Loubradou J."/>
            <person name="Henrissat B."/>
            <person name="Grigoriev I.V."/>
            <person name="Corradi N."/>
            <person name="Roux C."/>
            <person name="Martin F.M."/>
        </authorList>
    </citation>
    <scope>NUCLEOTIDE SEQUENCE [LARGE SCALE GENOMIC DNA]</scope>
    <source>
        <strain evidence="3 4">DAOM 194757</strain>
    </source>
</reference>
<evidence type="ECO:0000259" key="2">
    <source>
        <dbReference type="PROSITE" id="PS50011"/>
    </source>
</evidence>
<dbReference type="GO" id="GO:0005524">
    <property type="term" value="F:ATP binding"/>
    <property type="evidence" value="ECO:0007669"/>
    <property type="project" value="InterPro"/>
</dbReference>
<evidence type="ECO:0000313" key="3">
    <source>
        <dbReference type="EMBL" id="RIB22643.1"/>
    </source>
</evidence>
<protein>
    <submittedName>
        <fullName evidence="3">Kinase-like domain-containing protein</fullName>
    </submittedName>
</protein>
<organism evidence="3 4">
    <name type="scientific">Gigaspora rosea</name>
    <dbReference type="NCBI Taxonomy" id="44941"/>
    <lineage>
        <taxon>Eukaryota</taxon>
        <taxon>Fungi</taxon>
        <taxon>Fungi incertae sedis</taxon>
        <taxon>Mucoromycota</taxon>
        <taxon>Glomeromycotina</taxon>
        <taxon>Glomeromycetes</taxon>
        <taxon>Diversisporales</taxon>
        <taxon>Gigasporaceae</taxon>
        <taxon>Gigaspora</taxon>
    </lineage>
</organism>
<name>A0A397VRS7_9GLOM</name>
<dbReference type="InterPro" id="IPR011009">
    <property type="entry name" value="Kinase-like_dom_sf"/>
</dbReference>
<evidence type="ECO:0000256" key="1">
    <source>
        <dbReference type="SAM" id="MobiDB-lite"/>
    </source>
</evidence>
<keyword evidence="3" id="KW-0808">Transferase</keyword>
<dbReference type="PROSITE" id="PS50011">
    <property type="entry name" value="PROTEIN_KINASE_DOM"/>
    <property type="match status" value="1"/>
</dbReference>
<dbReference type="Gene3D" id="1.10.510.10">
    <property type="entry name" value="Transferase(Phosphotransferase) domain 1"/>
    <property type="match status" value="1"/>
</dbReference>
<dbReference type="STRING" id="44941.A0A397VRS7"/>
<dbReference type="PRINTS" id="PR00109">
    <property type="entry name" value="TYRKINASE"/>
</dbReference>
<feature type="region of interest" description="Disordered" evidence="1">
    <location>
        <begin position="297"/>
        <end position="316"/>
    </location>
</feature>
<dbReference type="OrthoDB" id="6718656at2759"/>
<dbReference type="InterPro" id="IPR000719">
    <property type="entry name" value="Prot_kinase_dom"/>
</dbReference>
<proteinExistence type="predicted"/>
<keyword evidence="4" id="KW-1185">Reference proteome</keyword>
<gene>
    <name evidence="3" type="ORF">C2G38_2173417</name>
</gene>
<sequence length="316" mass="35497">MSSSSVQKKYSEWLEKEQYKDKGGFGSISSADYNGKKVALKTLNTKEATREFVNKLKQLRDIEDHPNINKFYGTTTDPKTGNLILVLQYANGGNIRQYLRSKWHEGTFKISLREIIKIAKQVTPGLMILHKNNIIHCDLHPKNILINNGDFLIADFGLSRKPNDSLVTSLATQHGLPAYVGPQCLAHPGKKRDEKSDVYSLGTIFWELTSGTASFESAINSLAICVQILQGYRYDTIIGTPHNFAELYKKCWDYDPQKRPTTNKILETLDKISEETMNGASNLFALTPTVQTLNEPGLKNLKQTSPDDAIESKIQD</sequence>
<dbReference type="AlphaFoldDB" id="A0A397VRS7"/>
<comment type="caution">
    <text evidence="3">The sequence shown here is derived from an EMBL/GenBank/DDBJ whole genome shotgun (WGS) entry which is preliminary data.</text>
</comment>
<feature type="domain" description="Protein kinase" evidence="2">
    <location>
        <begin position="14"/>
        <end position="277"/>
    </location>
</feature>
<dbReference type="GO" id="GO:0004674">
    <property type="term" value="F:protein serine/threonine kinase activity"/>
    <property type="evidence" value="ECO:0007669"/>
    <property type="project" value="TreeGrafter"/>
</dbReference>
<dbReference type="InterPro" id="IPR051681">
    <property type="entry name" value="Ser/Thr_Kinases-Pseudokinases"/>
</dbReference>
<dbReference type="PIRSF" id="PIRSF000654">
    <property type="entry name" value="Integrin-linked_kinase"/>
    <property type="match status" value="1"/>
</dbReference>
<evidence type="ECO:0000313" key="4">
    <source>
        <dbReference type="Proteomes" id="UP000266673"/>
    </source>
</evidence>
<keyword evidence="3" id="KW-0418">Kinase</keyword>
<accession>A0A397VRS7</accession>
<dbReference type="PANTHER" id="PTHR44329">
    <property type="entry name" value="SERINE/THREONINE-PROTEIN KINASE TNNI3K-RELATED"/>
    <property type="match status" value="1"/>
</dbReference>
<dbReference type="InterPro" id="IPR001245">
    <property type="entry name" value="Ser-Thr/Tyr_kinase_cat_dom"/>
</dbReference>
<dbReference type="Proteomes" id="UP000266673">
    <property type="component" value="Unassembled WGS sequence"/>
</dbReference>